<evidence type="ECO:0000313" key="3">
    <source>
        <dbReference type="EMBL" id="QES32244.1"/>
    </source>
</evidence>
<feature type="compositionally biased region" description="Polar residues" evidence="1">
    <location>
        <begin position="27"/>
        <end position="36"/>
    </location>
</feature>
<gene>
    <name evidence="3" type="ORF">DEJ48_01360</name>
</gene>
<evidence type="ECO:0000313" key="4">
    <source>
        <dbReference type="Proteomes" id="UP000322927"/>
    </source>
</evidence>
<protein>
    <recommendedName>
        <fullName evidence="5">Secreted protein</fullName>
    </recommendedName>
</protein>
<accession>A0A5P2BP75</accession>
<feature type="chain" id="PRO_5038687627" description="Secreted protein" evidence="2">
    <location>
        <begin position="27"/>
        <end position="64"/>
    </location>
</feature>
<organism evidence="3 4">
    <name type="scientific">Streptomyces venezuelae</name>
    <dbReference type="NCBI Taxonomy" id="54571"/>
    <lineage>
        <taxon>Bacteria</taxon>
        <taxon>Bacillati</taxon>
        <taxon>Actinomycetota</taxon>
        <taxon>Actinomycetes</taxon>
        <taxon>Kitasatosporales</taxon>
        <taxon>Streptomycetaceae</taxon>
        <taxon>Streptomyces</taxon>
    </lineage>
</organism>
<evidence type="ECO:0008006" key="5">
    <source>
        <dbReference type="Google" id="ProtNLM"/>
    </source>
</evidence>
<evidence type="ECO:0000256" key="2">
    <source>
        <dbReference type="SAM" id="SignalP"/>
    </source>
</evidence>
<feature type="region of interest" description="Disordered" evidence="1">
    <location>
        <begin position="23"/>
        <end position="64"/>
    </location>
</feature>
<feature type="compositionally biased region" description="Low complexity" evidence="1">
    <location>
        <begin position="41"/>
        <end position="53"/>
    </location>
</feature>
<evidence type="ECO:0000256" key="1">
    <source>
        <dbReference type="SAM" id="MobiDB-lite"/>
    </source>
</evidence>
<reference evidence="3 4" key="1">
    <citation type="submission" date="2018-05" db="EMBL/GenBank/DDBJ databases">
        <title>Streptomyces venezuelae.</title>
        <authorList>
            <person name="Kim W."/>
            <person name="Lee N."/>
            <person name="Cho B.-K."/>
        </authorList>
    </citation>
    <scope>NUCLEOTIDE SEQUENCE [LARGE SCALE GENOMIC DNA]</scope>
    <source>
        <strain evidence="3 4">ATCC 14584</strain>
    </source>
</reference>
<dbReference type="EMBL" id="CP029192">
    <property type="protein sequence ID" value="QES32244.1"/>
    <property type="molecule type" value="Genomic_DNA"/>
</dbReference>
<feature type="signal peptide" evidence="2">
    <location>
        <begin position="1"/>
        <end position="26"/>
    </location>
</feature>
<name>A0A5P2BP75_STRVZ</name>
<keyword evidence="2" id="KW-0732">Signal</keyword>
<dbReference type="Proteomes" id="UP000322927">
    <property type="component" value="Chromosome"/>
</dbReference>
<sequence>MASGVVAVVTTSALVGGLALSAAASAEPSQARQTAATVEKATGTTDLAHTATTPGESAKAATPS</sequence>
<proteinExistence type="predicted"/>
<dbReference type="AlphaFoldDB" id="A0A5P2BP75"/>